<sequence>MADEFELPQDLNQLSDSAFLTSLTDEDLTEALSVSSVTFAALAAQDQATDGEMQQMRALAAGAEAIREEQRSRRNAAEAAAAEIEAMAARVRGEEPGSAPETPAEGAEAPEAAASADTAPPAAPAPAAPAAPAQPAPPATATAAAVARPAFNLSAVRRVQPRVLPEPPAPTTRITAAVDVPGYTPGAPLDFGDITAGIISRANALKTAGGGVGQVISYRHPYSQDLIVTDSSSAPEGTTVSLAASNQRRLPEGDLVASGGWCAPSETIYELTDTACPDLLWDAPEIQLARGGLRYYKPLSLDVAAMTWVHTEADDISGAVKPCYRIPCPDPVEVRCDAVGVCLEAGILTQRHFPELVSWYLRNAMVAHEIRVKQYLFQKALNAATPVTLEPTFGALSAVFHAVALQSADMIERHSLCESTALEVVFPYWSRQLFLADLARQNGVNICDLDPGCVQDTFAKLGVRVQFARGLNPAVPTEIGGAEPATAFPSQVKFLIYPSGSLVIGRGEEVNLGVIHDSTKFRVNDYTAVFAEECSALVDRSVDTRLVTVPVCPDGATGAQLEMLCAAAESPGSTS</sequence>
<feature type="region of interest" description="Disordered" evidence="1">
    <location>
        <begin position="91"/>
        <end position="142"/>
    </location>
</feature>
<organism evidence="2 3">
    <name type="scientific">Streptomyces brasiliscabiei</name>
    <dbReference type="NCBI Taxonomy" id="2736302"/>
    <lineage>
        <taxon>Bacteria</taxon>
        <taxon>Bacillati</taxon>
        <taxon>Actinomycetota</taxon>
        <taxon>Actinomycetes</taxon>
        <taxon>Kitasatosporales</taxon>
        <taxon>Streptomycetaceae</taxon>
        <taxon>Streptomyces</taxon>
    </lineage>
</organism>
<gene>
    <name evidence="2" type="ORF">WB403_39535</name>
</gene>
<dbReference type="RefSeq" id="WP_336558593.1">
    <property type="nucleotide sequence ID" value="NZ_JBBAYL010000024.1"/>
</dbReference>
<protein>
    <submittedName>
        <fullName evidence="2">Major capsid protein</fullName>
    </submittedName>
</protein>
<feature type="compositionally biased region" description="Low complexity" evidence="1">
    <location>
        <begin position="99"/>
        <end position="120"/>
    </location>
</feature>
<feature type="compositionally biased region" description="Pro residues" evidence="1">
    <location>
        <begin position="121"/>
        <end position="138"/>
    </location>
</feature>
<dbReference type="Proteomes" id="UP001365781">
    <property type="component" value="Unassembled WGS sequence"/>
</dbReference>
<dbReference type="InterPro" id="IPR047790">
    <property type="entry name" value="MCP_Sipho"/>
</dbReference>
<name>A0ABU8GPV6_9ACTN</name>
<keyword evidence="3" id="KW-1185">Reference proteome</keyword>
<comment type="caution">
    <text evidence="2">The sequence shown here is derived from an EMBL/GenBank/DDBJ whole genome shotgun (WGS) entry which is preliminary data.</text>
</comment>
<evidence type="ECO:0000256" key="1">
    <source>
        <dbReference type="SAM" id="MobiDB-lite"/>
    </source>
</evidence>
<dbReference type="NCBIfam" id="NF033847">
    <property type="entry name" value="MCP_Sipho"/>
    <property type="match status" value="1"/>
</dbReference>
<proteinExistence type="predicted"/>
<reference evidence="2 3" key="1">
    <citation type="submission" date="2024-03" db="EMBL/GenBank/DDBJ databases">
        <title>First Report of Pectobacterium brasiliscabiei causing potato scab in china.</title>
        <authorList>
            <person name="Handique U."/>
        </authorList>
    </citation>
    <scope>NUCLEOTIDE SEQUENCE [LARGE SCALE GENOMIC DNA]</scope>
    <source>
        <strain evidence="2 3">ZRIMU1503</strain>
    </source>
</reference>
<evidence type="ECO:0000313" key="2">
    <source>
        <dbReference type="EMBL" id="MEI5615230.1"/>
    </source>
</evidence>
<feature type="compositionally biased region" description="Basic and acidic residues" evidence="1">
    <location>
        <begin position="65"/>
        <end position="76"/>
    </location>
</feature>
<feature type="region of interest" description="Disordered" evidence="1">
    <location>
        <begin position="62"/>
        <end position="81"/>
    </location>
</feature>
<accession>A0ABU8GPV6</accession>
<evidence type="ECO:0000313" key="3">
    <source>
        <dbReference type="Proteomes" id="UP001365781"/>
    </source>
</evidence>
<dbReference type="EMBL" id="JBBAYM010000035">
    <property type="protein sequence ID" value="MEI5615230.1"/>
    <property type="molecule type" value="Genomic_DNA"/>
</dbReference>